<feature type="transmembrane region" description="Helical" evidence="1">
    <location>
        <begin position="20"/>
        <end position="37"/>
    </location>
</feature>
<organism evidence="2 3">
    <name type="scientific">Ascaris lumbricoides</name>
    <name type="common">Giant roundworm</name>
    <dbReference type="NCBI Taxonomy" id="6252"/>
    <lineage>
        <taxon>Eukaryota</taxon>
        <taxon>Metazoa</taxon>
        <taxon>Ecdysozoa</taxon>
        <taxon>Nematoda</taxon>
        <taxon>Chromadorea</taxon>
        <taxon>Rhabditida</taxon>
        <taxon>Spirurina</taxon>
        <taxon>Ascaridomorpha</taxon>
        <taxon>Ascaridoidea</taxon>
        <taxon>Ascarididae</taxon>
        <taxon>Ascaris</taxon>
    </lineage>
</organism>
<sequence>MIFYGKYLSKQLTKHNFPFSYLSGLIALYCIGILRYLHQ</sequence>
<dbReference type="Proteomes" id="UP000036681">
    <property type="component" value="Unplaced"/>
</dbReference>
<evidence type="ECO:0000313" key="2">
    <source>
        <dbReference type="Proteomes" id="UP000036681"/>
    </source>
</evidence>
<keyword evidence="1" id="KW-0812">Transmembrane</keyword>
<proteinExistence type="predicted"/>
<evidence type="ECO:0000256" key="1">
    <source>
        <dbReference type="SAM" id="Phobius"/>
    </source>
</evidence>
<keyword evidence="2" id="KW-1185">Reference proteome</keyword>
<reference evidence="3" key="1">
    <citation type="submission" date="2017-02" db="UniProtKB">
        <authorList>
            <consortium name="WormBaseParasite"/>
        </authorList>
    </citation>
    <scope>IDENTIFICATION</scope>
</reference>
<protein>
    <submittedName>
        <fullName evidence="3">Undecaprenyl-diphosphate phosphatase</fullName>
    </submittedName>
</protein>
<keyword evidence="1" id="KW-0472">Membrane</keyword>
<dbReference type="AlphaFoldDB" id="A0A0M3HV44"/>
<accession>A0A0M3HV44</accession>
<evidence type="ECO:0000313" key="3">
    <source>
        <dbReference type="WBParaSite" id="ALUE_0000675701-mRNA-1"/>
    </source>
</evidence>
<name>A0A0M3HV44_ASCLU</name>
<dbReference type="WBParaSite" id="ALUE_0000675701-mRNA-1">
    <property type="protein sequence ID" value="ALUE_0000675701-mRNA-1"/>
    <property type="gene ID" value="ALUE_0000675701"/>
</dbReference>
<keyword evidence="1" id="KW-1133">Transmembrane helix</keyword>